<evidence type="ECO:0000313" key="1">
    <source>
        <dbReference type="EMBL" id="EGW09646.1"/>
    </source>
</evidence>
<gene>
    <name evidence="1" type="ORF">I79_012743</name>
</gene>
<dbReference type="EMBL" id="JH000581">
    <property type="protein sequence ID" value="EGW09646.1"/>
    <property type="molecule type" value="Genomic_DNA"/>
</dbReference>
<organism evidence="1 2">
    <name type="scientific">Cricetulus griseus</name>
    <name type="common">Chinese hamster</name>
    <name type="synonym">Cricetulus barabensis griseus</name>
    <dbReference type="NCBI Taxonomy" id="10029"/>
    <lineage>
        <taxon>Eukaryota</taxon>
        <taxon>Metazoa</taxon>
        <taxon>Chordata</taxon>
        <taxon>Craniata</taxon>
        <taxon>Vertebrata</taxon>
        <taxon>Euteleostomi</taxon>
        <taxon>Mammalia</taxon>
        <taxon>Eutheria</taxon>
        <taxon>Euarchontoglires</taxon>
        <taxon>Glires</taxon>
        <taxon>Rodentia</taxon>
        <taxon>Myomorpha</taxon>
        <taxon>Muroidea</taxon>
        <taxon>Cricetidae</taxon>
        <taxon>Cricetinae</taxon>
        <taxon>Cricetulus</taxon>
    </lineage>
</organism>
<dbReference type="AlphaFoldDB" id="G3HPM8"/>
<protein>
    <submittedName>
        <fullName evidence="1">Uncharacterized protein</fullName>
    </submittedName>
</protein>
<proteinExistence type="predicted"/>
<dbReference type="Proteomes" id="UP000001075">
    <property type="component" value="Unassembled WGS sequence"/>
</dbReference>
<reference evidence="2" key="1">
    <citation type="journal article" date="2011" name="Nat. Biotechnol.">
        <title>The genomic sequence of the Chinese hamster ovary (CHO)-K1 cell line.</title>
        <authorList>
            <person name="Xu X."/>
            <person name="Nagarajan H."/>
            <person name="Lewis N.E."/>
            <person name="Pan S."/>
            <person name="Cai Z."/>
            <person name="Liu X."/>
            <person name="Chen W."/>
            <person name="Xie M."/>
            <person name="Wang W."/>
            <person name="Hammond S."/>
            <person name="Andersen M.R."/>
            <person name="Neff N."/>
            <person name="Passarelli B."/>
            <person name="Koh W."/>
            <person name="Fan H.C."/>
            <person name="Wang J."/>
            <person name="Gui Y."/>
            <person name="Lee K.H."/>
            <person name="Betenbaugh M.J."/>
            <person name="Quake S.R."/>
            <person name="Famili I."/>
            <person name="Palsson B.O."/>
            <person name="Wang J."/>
        </authorList>
    </citation>
    <scope>NUCLEOTIDE SEQUENCE [LARGE SCALE GENOMIC DNA]</scope>
    <source>
        <strain evidence="2">CHO K1 cell line</strain>
    </source>
</reference>
<accession>G3HPM8</accession>
<dbReference type="InParanoid" id="G3HPM8"/>
<evidence type="ECO:0000313" key="2">
    <source>
        <dbReference type="Proteomes" id="UP000001075"/>
    </source>
</evidence>
<sequence>MNWLLTGFCHFLVDSDKIYPSQISEILLVVSLTASGSQIHYRLVRMLADKIVTTVQAQAQGF</sequence>
<name>G3HPM8_CRIGR</name>